<dbReference type="Proteomes" id="UP001433508">
    <property type="component" value="Unassembled WGS sequence"/>
</dbReference>
<reference evidence="2" key="1">
    <citation type="journal article" date="2024" name="Front. Bioeng. Biotechnol.">
        <title>Genome-scale model development and genomic sequencing of the oleaginous clade Lipomyces.</title>
        <authorList>
            <person name="Czajka J.J."/>
            <person name="Han Y."/>
            <person name="Kim J."/>
            <person name="Mondo S.J."/>
            <person name="Hofstad B.A."/>
            <person name="Robles A."/>
            <person name="Haridas S."/>
            <person name="Riley R."/>
            <person name="LaButti K."/>
            <person name="Pangilinan J."/>
            <person name="Andreopoulos W."/>
            <person name="Lipzen A."/>
            <person name="Yan J."/>
            <person name="Wang M."/>
            <person name="Ng V."/>
            <person name="Grigoriev I.V."/>
            <person name="Spatafora J.W."/>
            <person name="Magnuson J.K."/>
            <person name="Baker S.E."/>
            <person name="Pomraning K.R."/>
        </authorList>
    </citation>
    <scope>NUCLEOTIDE SEQUENCE [LARGE SCALE GENOMIC DNA]</scope>
    <source>
        <strain evidence="2">CBS 7786</strain>
    </source>
</reference>
<keyword evidence="2" id="KW-1185">Reference proteome</keyword>
<name>A0ACC3T842_LIPKO</name>
<accession>A0ACC3T842</accession>
<comment type="caution">
    <text evidence="1">The sequence shown here is derived from an EMBL/GenBank/DDBJ whole genome shotgun (WGS) entry which is preliminary data.</text>
</comment>
<protein>
    <submittedName>
        <fullName evidence="1">Armadillo-type protein</fullName>
    </submittedName>
</protein>
<evidence type="ECO:0000313" key="2">
    <source>
        <dbReference type="Proteomes" id="UP001433508"/>
    </source>
</evidence>
<dbReference type="EMBL" id="MU971341">
    <property type="protein sequence ID" value="KAK9240103.1"/>
    <property type="molecule type" value="Genomic_DNA"/>
</dbReference>
<proteinExistence type="predicted"/>
<organism evidence="1 2">
    <name type="scientific">Lipomyces kononenkoae</name>
    <name type="common">Yeast</name>
    <dbReference type="NCBI Taxonomy" id="34357"/>
    <lineage>
        <taxon>Eukaryota</taxon>
        <taxon>Fungi</taxon>
        <taxon>Dikarya</taxon>
        <taxon>Ascomycota</taxon>
        <taxon>Saccharomycotina</taxon>
        <taxon>Lipomycetes</taxon>
        <taxon>Lipomycetales</taxon>
        <taxon>Lipomycetaceae</taxon>
        <taxon>Lipomyces</taxon>
    </lineage>
</organism>
<evidence type="ECO:0000313" key="1">
    <source>
        <dbReference type="EMBL" id="KAK9240103.1"/>
    </source>
</evidence>
<sequence length="733" mass="84406">MAEPTVIVPSLAIRPERSDPPDLTDEVQRDTSPPNGSASPPPRPPRQRSEEYSRSPSPPIRRRRLDSPEEVSRNHSTRYGRSPKRERHSASPERGRPVARIKPPSVSYSRSRSESFSRSPSYSRSRSRSYSRSVSRSVSPPPKRRRRAKDTDESVSPPSIVSRRRPLPDVDYQRALERERQAAQRQEKEVKPFDPKAEYQRLLDLRSGGTYVPPARLRALQSQIVEGNPKELQRLAWDNLKKGINGLINKVNKSNIRDIVQEIFRQNLIRGRGLFVRSIMRAQAASLPFTPVYAAVAAIVNTKLPQLGELLVTRLIIQFRKAYRRNDKPVCISSTMFLGHLCNYQVAHEIVILQILHLLLERPTDDSVEIAVGFMREVGMFLAKASAPANNGVFERFRAILHEGQLEPRTQYMIESLFLVRKNEYRDHPDISEELDLVEEEDQITHMIGLDDELNGEDTLNVFKFDADYEENEAKYKDIRDEILGAEDDEEEGSDESEVSSEDEDAEKPSEQKKMEIQDMTNRNLVNLRRTIYLTIRSSMDFEECCHKLMRINLAQGQEIEMVNMIIECCSQEKIYTKFYGLIGARFCKMNRLWKSTFAEAFRTYYDTIHRYETNKIRNIAKLFAHILASDALDWEVFDCVHLNEDETTASSRIFLKVLFQDIVEETGVKTVVERFNDPDRDKQAAFSGILPRDNPSDTRFAINFFTIIGLGAVTEDLRDYLQRAMEKAKESL</sequence>
<gene>
    <name evidence="1" type="ORF">V1525DRAFT_395998</name>
</gene>